<keyword evidence="4" id="KW-0808">Transferase</keyword>
<dbReference type="NCBIfam" id="NF008750">
    <property type="entry name" value="PRK11784.1-2"/>
    <property type="match status" value="1"/>
</dbReference>
<keyword evidence="2" id="KW-0175">Coiled coil</keyword>
<evidence type="ECO:0000256" key="1">
    <source>
        <dbReference type="ARBA" id="ARBA00023266"/>
    </source>
</evidence>
<organism evidence="4 5">
    <name type="scientific">Paenibacillus chibensis</name>
    <dbReference type="NCBI Taxonomy" id="59846"/>
    <lineage>
        <taxon>Bacteria</taxon>
        <taxon>Bacillati</taxon>
        <taxon>Bacillota</taxon>
        <taxon>Bacilli</taxon>
        <taxon>Bacillales</taxon>
        <taxon>Paenibacillaceae</taxon>
        <taxon>Paenibacillus</taxon>
    </lineage>
</organism>
<dbReference type="SUPFAM" id="SSF52821">
    <property type="entry name" value="Rhodanese/Cell cycle control phosphatase"/>
    <property type="match status" value="1"/>
</dbReference>
<dbReference type="PROSITE" id="PS50206">
    <property type="entry name" value="RHODANESE_3"/>
    <property type="match status" value="1"/>
</dbReference>
<dbReference type="GO" id="GO:0016740">
    <property type="term" value="F:transferase activity"/>
    <property type="evidence" value="ECO:0007669"/>
    <property type="project" value="UniProtKB-KW"/>
</dbReference>
<dbReference type="Proteomes" id="UP001343257">
    <property type="component" value="Unassembled WGS sequence"/>
</dbReference>
<dbReference type="EMBL" id="JARTLD010000009">
    <property type="protein sequence ID" value="MED5016392.1"/>
    <property type="molecule type" value="Genomic_DNA"/>
</dbReference>
<accession>A0ABU6PPT8</accession>
<gene>
    <name evidence="4" type="primary">mnmH</name>
    <name evidence="4" type="ORF">P9847_03605</name>
</gene>
<feature type="domain" description="Rhodanese" evidence="3">
    <location>
        <begin position="15"/>
        <end position="131"/>
    </location>
</feature>
<dbReference type="NCBIfam" id="NF008752">
    <property type="entry name" value="PRK11784.1-4"/>
    <property type="match status" value="1"/>
</dbReference>
<dbReference type="SMART" id="SM00450">
    <property type="entry name" value="RHOD"/>
    <property type="match status" value="1"/>
</dbReference>
<comment type="caution">
    <text evidence="4">The sequence shown here is derived from an EMBL/GenBank/DDBJ whole genome shotgun (WGS) entry which is preliminary data.</text>
</comment>
<name>A0ABU6PPT8_9BACL</name>
<dbReference type="InterPro" id="IPR027417">
    <property type="entry name" value="P-loop_NTPase"/>
</dbReference>
<dbReference type="PANTHER" id="PTHR30401">
    <property type="entry name" value="TRNA 2-SELENOURIDINE SYNTHASE"/>
    <property type="match status" value="1"/>
</dbReference>
<dbReference type="InterPro" id="IPR058840">
    <property type="entry name" value="AAA_SelU"/>
</dbReference>
<dbReference type="PANTHER" id="PTHR30401:SF0">
    <property type="entry name" value="TRNA 2-SELENOURIDINE SYNTHASE"/>
    <property type="match status" value="1"/>
</dbReference>
<feature type="coiled-coil region" evidence="2">
    <location>
        <begin position="328"/>
        <end position="355"/>
    </location>
</feature>
<dbReference type="InterPro" id="IPR036873">
    <property type="entry name" value="Rhodanese-like_dom_sf"/>
</dbReference>
<dbReference type="SUPFAM" id="SSF52540">
    <property type="entry name" value="P-loop containing nucleoside triphosphate hydrolases"/>
    <property type="match status" value="1"/>
</dbReference>
<evidence type="ECO:0000259" key="3">
    <source>
        <dbReference type="PROSITE" id="PS50206"/>
    </source>
</evidence>
<protein>
    <submittedName>
        <fullName evidence="4">tRNA 2-selenouridine(34) synthase MnmH</fullName>
        <ecNumber evidence="4">2.5.1.-</ecNumber>
    </submittedName>
</protein>
<dbReference type="Gene3D" id="3.40.50.300">
    <property type="entry name" value="P-loop containing nucleotide triphosphate hydrolases"/>
    <property type="match status" value="1"/>
</dbReference>
<reference evidence="4 5" key="1">
    <citation type="submission" date="2023-03" db="EMBL/GenBank/DDBJ databases">
        <title>Bacillus Genome Sequencing.</title>
        <authorList>
            <person name="Dunlap C."/>
        </authorList>
    </citation>
    <scope>NUCLEOTIDE SEQUENCE [LARGE SCALE GENOMIC DNA]</scope>
    <source>
        <strain evidence="4 5">NRS-52</strain>
    </source>
</reference>
<keyword evidence="5" id="KW-1185">Reference proteome</keyword>
<dbReference type="RefSeq" id="WP_328275448.1">
    <property type="nucleotide sequence ID" value="NZ_JARTLD010000009.1"/>
</dbReference>
<dbReference type="InterPro" id="IPR001763">
    <property type="entry name" value="Rhodanese-like_dom"/>
</dbReference>
<dbReference type="Pfam" id="PF00581">
    <property type="entry name" value="Rhodanese"/>
    <property type="match status" value="1"/>
</dbReference>
<dbReference type="EC" id="2.5.1.-" evidence="4"/>
<keyword evidence="1" id="KW-0711">Selenium</keyword>
<dbReference type="InterPro" id="IPR017582">
    <property type="entry name" value="SelU"/>
</dbReference>
<evidence type="ECO:0000256" key="2">
    <source>
        <dbReference type="SAM" id="Coils"/>
    </source>
</evidence>
<dbReference type="Pfam" id="PF26341">
    <property type="entry name" value="AAA_SelU"/>
    <property type="match status" value="1"/>
</dbReference>
<dbReference type="Gene3D" id="3.40.250.10">
    <property type="entry name" value="Rhodanese-like domain"/>
    <property type="match status" value="1"/>
</dbReference>
<evidence type="ECO:0000313" key="5">
    <source>
        <dbReference type="Proteomes" id="UP001343257"/>
    </source>
</evidence>
<evidence type="ECO:0000313" key="4">
    <source>
        <dbReference type="EMBL" id="MED5016392.1"/>
    </source>
</evidence>
<sequence>MFQDISIEKLNELRAKNEMTVIDVRSPSEYADSTIPGSINIPFFTDEERAEIGTLYKQVSTQKAKERGLEIMSAKLPVFVKRFAEIPGNKTVFCWRGGMRSRTTATVLSLMGIHVYRLDGGYRTFRKWAVETLGSLDFAPQVYVLHGNTGTGKTEILKALKAKGYPVVDLEGLAGHRGSIFGAIGMKSHNQKTFDAVLLEEILRYRHEPYIIIEAESKRIGKVVLPEFLIQKKELGTHILLEAPKELRVTNILNDYRPEEHKEQSLQAFYQIKSRIHTPIAQEIEACLLSGQYARAVELLLDYYYDPRYAHTSSTYGEEFAKAPLIRFDTLDEAVNQVEERIQHLQDQEALARKVKSGA</sequence>
<proteinExistence type="predicted"/>
<dbReference type="NCBIfam" id="TIGR03167">
    <property type="entry name" value="tRNA_sel_U_synt"/>
    <property type="match status" value="1"/>
</dbReference>